<name>A0ABY4B231_9BACT</name>
<evidence type="ECO:0000313" key="2">
    <source>
        <dbReference type="Proteomes" id="UP000831390"/>
    </source>
</evidence>
<reference evidence="1 2" key="1">
    <citation type="submission" date="2022-03" db="EMBL/GenBank/DDBJ databases">
        <title>Hymenobactersp. isolated from the air.</title>
        <authorList>
            <person name="Won M."/>
            <person name="Kwon S.-W."/>
        </authorList>
    </citation>
    <scope>NUCLEOTIDE SEQUENCE [LARGE SCALE GENOMIC DNA]</scope>
    <source>
        <strain evidence="1 2">KACC 22596</strain>
    </source>
</reference>
<keyword evidence="2" id="KW-1185">Reference proteome</keyword>
<organism evidence="1 2">
    <name type="scientific">Hymenobacter monticola</name>
    <dbReference type="NCBI Taxonomy" id="1705399"/>
    <lineage>
        <taxon>Bacteria</taxon>
        <taxon>Pseudomonadati</taxon>
        <taxon>Bacteroidota</taxon>
        <taxon>Cytophagia</taxon>
        <taxon>Cytophagales</taxon>
        <taxon>Hymenobacteraceae</taxon>
        <taxon>Hymenobacter</taxon>
    </lineage>
</organism>
<proteinExistence type="predicted"/>
<sequence length="94" mass="10557">MDLFTIVMDFNGGTYVSQVRADDEIDALQAWSLNLNHKEISGLGEKLKSQIISEIETDSEVTKPVLLEGTINTWGTFFSIRGRKIFVHLVKTAQ</sequence>
<dbReference type="Proteomes" id="UP000831390">
    <property type="component" value="Chromosome"/>
</dbReference>
<evidence type="ECO:0000313" key="1">
    <source>
        <dbReference type="EMBL" id="UOE33200.1"/>
    </source>
</evidence>
<dbReference type="RefSeq" id="WP_243512870.1">
    <property type="nucleotide sequence ID" value="NZ_CP094534.1"/>
</dbReference>
<accession>A0ABY4B231</accession>
<gene>
    <name evidence="1" type="ORF">MTP16_18990</name>
</gene>
<protein>
    <submittedName>
        <fullName evidence="1">Uncharacterized protein</fullName>
    </submittedName>
</protein>
<dbReference type="EMBL" id="CP094534">
    <property type="protein sequence ID" value="UOE33200.1"/>
    <property type="molecule type" value="Genomic_DNA"/>
</dbReference>